<keyword evidence="3" id="KW-1185">Reference proteome</keyword>
<evidence type="ECO:0000313" key="3">
    <source>
        <dbReference type="Proteomes" id="UP000242188"/>
    </source>
</evidence>
<gene>
    <name evidence="2" type="ORF">KP79_PYT07260</name>
</gene>
<organism evidence="2 3">
    <name type="scientific">Mizuhopecten yessoensis</name>
    <name type="common">Japanese scallop</name>
    <name type="synonym">Patinopecten yessoensis</name>
    <dbReference type="NCBI Taxonomy" id="6573"/>
    <lineage>
        <taxon>Eukaryota</taxon>
        <taxon>Metazoa</taxon>
        <taxon>Spiralia</taxon>
        <taxon>Lophotrochozoa</taxon>
        <taxon>Mollusca</taxon>
        <taxon>Bivalvia</taxon>
        <taxon>Autobranchia</taxon>
        <taxon>Pteriomorphia</taxon>
        <taxon>Pectinida</taxon>
        <taxon>Pectinoidea</taxon>
        <taxon>Pectinidae</taxon>
        <taxon>Mizuhopecten</taxon>
    </lineage>
</organism>
<comment type="caution">
    <text evidence="2">The sequence shown here is derived from an EMBL/GenBank/DDBJ whole genome shotgun (WGS) entry which is preliminary data.</text>
</comment>
<protein>
    <submittedName>
        <fullName evidence="2">Uncharacterized protein</fullName>
    </submittedName>
</protein>
<name>A0A210QAV7_MIZYE</name>
<sequence>MISSRYILRVSRSVHNSFKHIHIQSILNCSLVRVFLERLRTFCVVPRNTWKTTTGCELDGIYKCFILWDSTWHRAIMTAQVLRSYDPMRYYVNNVSEFDPAIVKAYQEKDSAKINVILQDGLKTDYDVYICVNKNWHAFILCAANKVEGPWQDMLSNDPFDIPALLMVSELELCFENEELGTYKIRSKMEPFENVEHKIKKSFYIGKYKDVNIKAFQFAALRAAPHRYNVLLDDCVEFAKEFCVQLLAYCGNYKDLEAKVNRNITEATATGLSAEQLSRRVRSSGLLANTFLGGSEVTSFLVSKGLGPAIAFILVYTVVVAIVVSYLTAYFMK</sequence>
<dbReference type="AlphaFoldDB" id="A0A210QAV7"/>
<keyword evidence="1" id="KW-1133">Transmembrane helix</keyword>
<feature type="transmembrane region" description="Helical" evidence="1">
    <location>
        <begin position="309"/>
        <end position="332"/>
    </location>
</feature>
<keyword evidence="1" id="KW-0812">Transmembrane</keyword>
<proteinExistence type="predicted"/>
<evidence type="ECO:0000256" key="1">
    <source>
        <dbReference type="SAM" id="Phobius"/>
    </source>
</evidence>
<accession>A0A210QAV7</accession>
<reference evidence="2 3" key="1">
    <citation type="journal article" date="2017" name="Nat. Ecol. Evol.">
        <title>Scallop genome provides insights into evolution of bilaterian karyotype and development.</title>
        <authorList>
            <person name="Wang S."/>
            <person name="Zhang J."/>
            <person name="Jiao W."/>
            <person name="Li J."/>
            <person name="Xun X."/>
            <person name="Sun Y."/>
            <person name="Guo X."/>
            <person name="Huan P."/>
            <person name="Dong B."/>
            <person name="Zhang L."/>
            <person name="Hu X."/>
            <person name="Sun X."/>
            <person name="Wang J."/>
            <person name="Zhao C."/>
            <person name="Wang Y."/>
            <person name="Wang D."/>
            <person name="Huang X."/>
            <person name="Wang R."/>
            <person name="Lv J."/>
            <person name="Li Y."/>
            <person name="Zhang Z."/>
            <person name="Liu B."/>
            <person name="Lu W."/>
            <person name="Hui Y."/>
            <person name="Liang J."/>
            <person name="Zhou Z."/>
            <person name="Hou R."/>
            <person name="Li X."/>
            <person name="Liu Y."/>
            <person name="Li H."/>
            <person name="Ning X."/>
            <person name="Lin Y."/>
            <person name="Zhao L."/>
            <person name="Xing Q."/>
            <person name="Dou J."/>
            <person name="Li Y."/>
            <person name="Mao J."/>
            <person name="Guo H."/>
            <person name="Dou H."/>
            <person name="Li T."/>
            <person name="Mu C."/>
            <person name="Jiang W."/>
            <person name="Fu Q."/>
            <person name="Fu X."/>
            <person name="Miao Y."/>
            <person name="Liu J."/>
            <person name="Yu Q."/>
            <person name="Li R."/>
            <person name="Liao H."/>
            <person name="Li X."/>
            <person name="Kong Y."/>
            <person name="Jiang Z."/>
            <person name="Chourrout D."/>
            <person name="Li R."/>
            <person name="Bao Z."/>
        </authorList>
    </citation>
    <scope>NUCLEOTIDE SEQUENCE [LARGE SCALE GENOMIC DNA]</scope>
    <source>
        <strain evidence="2 3">PY_sf001</strain>
    </source>
</reference>
<dbReference type="EMBL" id="NEDP02004373">
    <property type="protein sequence ID" value="OWF45862.1"/>
    <property type="molecule type" value="Genomic_DNA"/>
</dbReference>
<evidence type="ECO:0000313" key="2">
    <source>
        <dbReference type="EMBL" id="OWF45862.1"/>
    </source>
</evidence>
<dbReference type="Proteomes" id="UP000242188">
    <property type="component" value="Unassembled WGS sequence"/>
</dbReference>
<keyword evidence="1" id="KW-0472">Membrane</keyword>